<dbReference type="Proteomes" id="UP000575083">
    <property type="component" value="Unassembled WGS sequence"/>
</dbReference>
<proteinExistence type="predicted"/>
<sequence length="93" mass="9805">MDAPEVSRLGLLIDEQRLAAIEARAAAAADGPWRAMLEGRDHSSGSSCIVTATGGMEFDGASDADIEFMAAARQDVPYLVAELRRLAARVGSK</sequence>
<dbReference type="RefSeq" id="WP_221480311.1">
    <property type="nucleotide sequence ID" value="NZ_JACHLK010000010.1"/>
</dbReference>
<reference evidence="1 2" key="1">
    <citation type="submission" date="2020-08" db="EMBL/GenBank/DDBJ databases">
        <title>Functional genomics of gut bacteria from endangered species of beetles.</title>
        <authorList>
            <person name="Carlos-Shanley C."/>
        </authorList>
    </citation>
    <scope>NUCLEOTIDE SEQUENCE [LARGE SCALE GENOMIC DNA]</scope>
    <source>
        <strain evidence="1 2">S00198</strain>
    </source>
</reference>
<keyword evidence="2" id="KW-1185">Reference proteome</keyword>
<gene>
    <name evidence="1" type="ORF">HNP48_004527</name>
</gene>
<evidence type="ECO:0000313" key="1">
    <source>
        <dbReference type="EMBL" id="MBB6561825.1"/>
    </source>
</evidence>
<comment type="caution">
    <text evidence="1">The sequence shown here is derived from an EMBL/GenBank/DDBJ whole genome shotgun (WGS) entry which is preliminary data.</text>
</comment>
<dbReference type="EMBL" id="JACHLK010000010">
    <property type="protein sequence ID" value="MBB6561825.1"/>
    <property type="molecule type" value="Genomic_DNA"/>
</dbReference>
<organism evidence="1 2">
    <name type="scientific">Acidovorax soli</name>
    <dbReference type="NCBI Taxonomy" id="592050"/>
    <lineage>
        <taxon>Bacteria</taxon>
        <taxon>Pseudomonadati</taxon>
        <taxon>Pseudomonadota</taxon>
        <taxon>Betaproteobacteria</taxon>
        <taxon>Burkholderiales</taxon>
        <taxon>Comamonadaceae</taxon>
        <taxon>Acidovorax</taxon>
    </lineage>
</organism>
<protein>
    <submittedName>
        <fullName evidence="1">Uncharacterized protein</fullName>
    </submittedName>
</protein>
<dbReference type="AlphaFoldDB" id="A0A7X0UBR2"/>
<accession>A0A7X0UBR2</accession>
<evidence type="ECO:0000313" key="2">
    <source>
        <dbReference type="Proteomes" id="UP000575083"/>
    </source>
</evidence>
<name>A0A7X0UBR2_9BURK</name>